<feature type="domain" description="T6SS Phospholipase effector Tle1-like catalytic" evidence="2">
    <location>
        <begin position="101"/>
        <end position="392"/>
    </location>
</feature>
<evidence type="ECO:0000313" key="3">
    <source>
        <dbReference type="EMBL" id="KAK8856017.1"/>
    </source>
</evidence>
<feature type="compositionally biased region" description="Basic and acidic residues" evidence="1">
    <location>
        <begin position="490"/>
        <end position="505"/>
    </location>
</feature>
<reference evidence="3 4" key="1">
    <citation type="journal article" date="2024" name="IMA Fungus">
        <title>Apiospora arundinis, a panoply of carbohydrate-active enzymes and secondary metabolites.</title>
        <authorList>
            <person name="Sorensen T."/>
            <person name="Petersen C."/>
            <person name="Muurmann A.T."/>
            <person name="Christiansen J.V."/>
            <person name="Brundto M.L."/>
            <person name="Overgaard C.K."/>
            <person name="Boysen A.T."/>
            <person name="Wollenberg R.D."/>
            <person name="Larsen T.O."/>
            <person name="Sorensen J.L."/>
            <person name="Nielsen K.L."/>
            <person name="Sondergaard T.E."/>
        </authorList>
    </citation>
    <scope>NUCLEOTIDE SEQUENCE [LARGE SCALE GENOMIC DNA]</scope>
    <source>
        <strain evidence="3 4">AAU 773</strain>
    </source>
</reference>
<evidence type="ECO:0000259" key="2">
    <source>
        <dbReference type="Pfam" id="PF09994"/>
    </source>
</evidence>
<evidence type="ECO:0000256" key="1">
    <source>
        <dbReference type="SAM" id="MobiDB-lite"/>
    </source>
</evidence>
<proteinExistence type="predicted"/>
<dbReference type="PANTHER" id="PTHR33840:SF1">
    <property type="entry name" value="TLE1 PHOSPHOLIPASE DOMAIN-CONTAINING PROTEIN"/>
    <property type="match status" value="1"/>
</dbReference>
<comment type="caution">
    <text evidence="3">The sequence shown here is derived from an EMBL/GenBank/DDBJ whole genome shotgun (WGS) entry which is preliminary data.</text>
</comment>
<dbReference type="Proteomes" id="UP001390339">
    <property type="component" value="Unassembled WGS sequence"/>
</dbReference>
<feature type="region of interest" description="Disordered" evidence="1">
    <location>
        <begin position="490"/>
        <end position="521"/>
    </location>
</feature>
<dbReference type="PANTHER" id="PTHR33840">
    <property type="match status" value="1"/>
</dbReference>
<dbReference type="Pfam" id="PF09994">
    <property type="entry name" value="T6SS_Tle1-like_cat"/>
    <property type="match status" value="1"/>
</dbReference>
<protein>
    <recommendedName>
        <fullName evidence="2">T6SS Phospholipase effector Tle1-like catalytic domain-containing protein</fullName>
    </recommendedName>
</protein>
<sequence length="677" mass="76837">MATDESCGDIRSLLDEHVKKLKHLIDVKEQHHDDIRSLLDEHVKSLKDLIGVEEEPRGGIRSELDEHAKRLKDLIGVKDMASEDDSADYLMCSVAEDCEKKRLFICCDGTRNNASGTVDPLTNVAKFARAIYRTGNDEFKVPTKKAVMQFTHANSEEKRFGNVRQLVYYSSGVGTRSALGTDSLYASAVGKGLSANILDAYCFICNNYNYRSLLDEIILVGFSRGAFTVRCLSQFINDVGLIRRSGLVFLPTVFRLWRDNAGYNPGEDLAKDQWTETYRKLRRTLKALREFIPRPRGNTPIKVLAEWDTVSAVGIWESRLSFIGATVPKNVQNAFHAVSIHEKRKKFQPMMWKSADNNATNIKQCLFAGCHSDVGGGNPDPALSTVSLFWMIGNIKNCCEAKFDHEWTTLQHVTPVRKDRSWWSSQNSSLCLSFPSFAGFKRCWLLWKHPTLHLQIQSFAQGLYAIPYWILGRFWDGKRDSYWEEFLKQEDQGEDGQRSDGRVGDDQVGDGINDGEDEVKPPAVNLTIHTTVRLLYKYRYEENGAQKSDPGLRCGLFENFEPSETDKTWRWVKRGTTPKIYFEEEPMTDVEKEHFSQLLDQAEAVHKLNPGECWTASDPLRDDKDGCDWNDVSKKLGWGGIMKGCSYDQTFISLLKSDLKEESDEAESNGDQGSDLN</sequence>
<dbReference type="EMBL" id="JAPCWZ010000007">
    <property type="protein sequence ID" value="KAK8856017.1"/>
    <property type="molecule type" value="Genomic_DNA"/>
</dbReference>
<organism evidence="3 4">
    <name type="scientific">Apiospora arundinis</name>
    <dbReference type="NCBI Taxonomy" id="335852"/>
    <lineage>
        <taxon>Eukaryota</taxon>
        <taxon>Fungi</taxon>
        <taxon>Dikarya</taxon>
        <taxon>Ascomycota</taxon>
        <taxon>Pezizomycotina</taxon>
        <taxon>Sordariomycetes</taxon>
        <taxon>Xylariomycetidae</taxon>
        <taxon>Amphisphaeriales</taxon>
        <taxon>Apiosporaceae</taxon>
        <taxon>Apiospora</taxon>
    </lineage>
</organism>
<gene>
    <name evidence="3" type="ORF">PGQ11_011929</name>
</gene>
<evidence type="ECO:0000313" key="4">
    <source>
        <dbReference type="Proteomes" id="UP001390339"/>
    </source>
</evidence>
<name>A0ABR2I1G4_9PEZI</name>
<keyword evidence="4" id="KW-1185">Reference proteome</keyword>
<accession>A0ABR2I1G4</accession>
<dbReference type="InterPro" id="IPR018712">
    <property type="entry name" value="Tle1-like_cat"/>
</dbReference>